<dbReference type="EMBL" id="LGUG01000004">
    <property type="protein sequence ID" value="KON97019.1"/>
    <property type="molecule type" value="Genomic_DNA"/>
</dbReference>
<dbReference type="EMBL" id="FNED01000023">
    <property type="protein sequence ID" value="SDJ64032.1"/>
    <property type="molecule type" value="Genomic_DNA"/>
</dbReference>
<evidence type="ECO:0000313" key="7">
    <source>
        <dbReference type="EMBL" id="SDJ64032.1"/>
    </source>
</evidence>
<dbReference type="Proteomes" id="UP000182836">
    <property type="component" value="Unassembled WGS sequence"/>
</dbReference>
<dbReference type="OrthoDB" id="9807885at2"/>
<dbReference type="RefSeq" id="WP_043064688.1">
    <property type="nucleotide sequence ID" value="NZ_BJOA01000132.1"/>
</dbReference>
<protein>
    <submittedName>
        <fullName evidence="6">Acetylornithine aminotransferase</fullName>
    </submittedName>
</protein>
<dbReference type="STRING" id="47500.AF333_17585"/>
<dbReference type="GO" id="GO:0008483">
    <property type="term" value="F:transaminase activity"/>
    <property type="evidence" value="ECO:0007669"/>
    <property type="project" value="UniProtKB-KW"/>
</dbReference>
<comment type="cofactor">
    <cofactor evidence="1">
        <name>pyridoxal 5'-phosphate</name>
        <dbReference type="ChEBI" id="CHEBI:597326"/>
    </cofactor>
</comment>
<dbReference type="FunFam" id="3.40.640.10:FF:000004">
    <property type="entry name" value="Acetylornithine aminotransferase"/>
    <property type="match status" value="1"/>
</dbReference>
<evidence type="ECO:0000313" key="9">
    <source>
        <dbReference type="Proteomes" id="UP000182836"/>
    </source>
</evidence>
<dbReference type="PANTHER" id="PTHR11986">
    <property type="entry name" value="AMINOTRANSFERASE CLASS III"/>
    <property type="match status" value="1"/>
</dbReference>
<dbReference type="InterPro" id="IPR049704">
    <property type="entry name" value="Aminotrans_3_PPA_site"/>
</dbReference>
<dbReference type="GeneID" id="42306977"/>
<proteinExistence type="inferred from homology"/>
<evidence type="ECO:0000313" key="6">
    <source>
        <dbReference type="EMBL" id="KON97019.1"/>
    </source>
</evidence>
<evidence type="ECO:0000256" key="5">
    <source>
        <dbReference type="RuleBase" id="RU003560"/>
    </source>
</evidence>
<evidence type="ECO:0000256" key="1">
    <source>
        <dbReference type="ARBA" id="ARBA00001933"/>
    </source>
</evidence>
<dbReference type="PANTHER" id="PTHR11986:SF79">
    <property type="entry name" value="ACETYLORNITHINE AMINOTRANSFERASE, MITOCHONDRIAL"/>
    <property type="match status" value="1"/>
</dbReference>
<dbReference type="CDD" id="cd00610">
    <property type="entry name" value="OAT_like"/>
    <property type="match status" value="1"/>
</dbReference>
<dbReference type="PROSITE" id="PS00600">
    <property type="entry name" value="AA_TRANSFER_CLASS_3"/>
    <property type="match status" value="1"/>
</dbReference>
<comment type="similarity">
    <text evidence="5">Belongs to the class-III pyridoxal-phosphate-dependent aminotransferase family.</text>
</comment>
<dbReference type="Proteomes" id="UP000037269">
    <property type="component" value="Unassembled WGS sequence"/>
</dbReference>
<name>A0A0D1XUC3_ANEMI</name>
<sequence length="406" mass="45499">MTNWLQLDKEYLMSAYPRTSVAMAGGRGCRLYDVNEKEYLDLFSGVGVNVLGYGHPEIIKAASEQVEKCLHLPFHFLNPVAIEYAKRLVDHSLKDGKVFYTTSGAEATETTLKLIHKYRNITNEKRDGIVVLKGSFHGRTLGALHFTRQEGIYQDFPYTSIPVYEVEHEDLEGLERTIRKESPLAIMVEPVLGSGGIYPLSGEYLKSIEQFCRQYNMLFIVDEVQSGMGRTGKLFAYQHFDVTPDIIQFGKGAGGGTAFGGIIAGARLYDMFSPGDHGTTFAHSPISTALGLAVLKTLIDDGLMRKSYEMSLYLNEQLQKIQREHSYFIEEVRHCGMMFGISIHDTNENVKKLQLDLLEKGMLVDVTQGNIIRLLPPLIITKEEINQFIDQFLACILQPLIVTGGV</sequence>
<dbReference type="InterPro" id="IPR015422">
    <property type="entry name" value="PyrdxlP-dep_Trfase_small"/>
</dbReference>
<dbReference type="PATRIC" id="fig|47500.8.peg.4858"/>
<dbReference type="GO" id="GO:0042802">
    <property type="term" value="F:identical protein binding"/>
    <property type="evidence" value="ECO:0007669"/>
    <property type="project" value="TreeGrafter"/>
</dbReference>
<organism evidence="6 8">
    <name type="scientific">Aneurinibacillus migulanus</name>
    <name type="common">Bacillus migulanus</name>
    <dbReference type="NCBI Taxonomy" id="47500"/>
    <lineage>
        <taxon>Bacteria</taxon>
        <taxon>Bacillati</taxon>
        <taxon>Bacillota</taxon>
        <taxon>Bacilli</taxon>
        <taxon>Bacillales</taxon>
        <taxon>Paenibacillaceae</taxon>
        <taxon>Aneurinibacillus group</taxon>
        <taxon>Aneurinibacillus</taxon>
    </lineage>
</organism>
<reference evidence="6 8" key="1">
    <citation type="submission" date="2015-07" db="EMBL/GenBank/DDBJ databases">
        <title>Fjat-14205 dsm 2895.</title>
        <authorList>
            <person name="Liu B."/>
            <person name="Wang J."/>
            <person name="Zhu Y."/>
            <person name="Liu G."/>
            <person name="Chen Q."/>
            <person name="Chen Z."/>
            <person name="Lan J."/>
            <person name="Che J."/>
            <person name="Ge C."/>
            <person name="Shi H."/>
            <person name="Pan Z."/>
            <person name="Liu X."/>
        </authorList>
    </citation>
    <scope>NUCLEOTIDE SEQUENCE [LARGE SCALE GENOMIC DNA]</scope>
    <source>
        <strain evidence="6 8">DSM 2895</strain>
    </source>
</reference>
<evidence type="ECO:0000256" key="4">
    <source>
        <dbReference type="ARBA" id="ARBA00022898"/>
    </source>
</evidence>
<dbReference type="Gene3D" id="3.40.640.10">
    <property type="entry name" value="Type I PLP-dependent aspartate aminotransferase-like (Major domain)"/>
    <property type="match status" value="1"/>
</dbReference>
<dbReference type="InterPro" id="IPR050103">
    <property type="entry name" value="Class-III_PLP-dep_AT"/>
</dbReference>
<dbReference type="PIRSF" id="PIRSF000521">
    <property type="entry name" value="Transaminase_4ab_Lys_Orn"/>
    <property type="match status" value="1"/>
</dbReference>
<dbReference type="Pfam" id="PF00202">
    <property type="entry name" value="Aminotran_3"/>
    <property type="match status" value="1"/>
</dbReference>
<dbReference type="GO" id="GO:0030170">
    <property type="term" value="F:pyridoxal phosphate binding"/>
    <property type="evidence" value="ECO:0007669"/>
    <property type="project" value="InterPro"/>
</dbReference>
<evidence type="ECO:0000256" key="2">
    <source>
        <dbReference type="ARBA" id="ARBA00022576"/>
    </source>
</evidence>
<keyword evidence="2 6" id="KW-0032">Aminotransferase</keyword>
<reference evidence="7 9" key="2">
    <citation type="submission" date="2016-10" db="EMBL/GenBank/DDBJ databases">
        <authorList>
            <person name="de Groot N.N."/>
        </authorList>
    </citation>
    <scope>NUCLEOTIDE SEQUENCE [LARGE SCALE GENOMIC DNA]</scope>
    <source>
        <strain evidence="7 9">DSM 2895</strain>
    </source>
</reference>
<evidence type="ECO:0000256" key="3">
    <source>
        <dbReference type="ARBA" id="ARBA00022679"/>
    </source>
</evidence>
<evidence type="ECO:0000313" key="8">
    <source>
        <dbReference type="Proteomes" id="UP000037269"/>
    </source>
</evidence>
<dbReference type="InterPro" id="IPR015421">
    <property type="entry name" value="PyrdxlP-dep_Trfase_major"/>
</dbReference>
<dbReference type="AlphaFoldDB" id="A0A0D1XUC3"/>
<dbReference type="InterPro" id="IPR015424">
    <property type="entry name" value="PyrdxlP-dep_Trfase"/>
</dbReference>
<dbReference type="InterPro" id="IPR005814">
    <property type="entry name" value="Aminotrans_3"/>
</dbReference>
<keyword evidence="4 5" id="KW-0663">Pyridoxal phosphate</keyword>
<dbReference type="Gene3D" id="3.90.1150.10">
    <property type="entry name" value="Aspartate Aminotransferase, domain 1"/>
    <property type="match status" value="1"/>
</dbReference>
<gene>
    <name evidence="6" type="ORF">AF333_17585</name>
    <name evidence="7" type="ORF">SAMN04487909_12338</name>
</gene>
<dbReference type="SUPFAM" id="SSF53383">
    <property type="entry name" value="PLP-dependent transferases"/>
    <property type="match status" value="1"/>
</dbReference>
<keyword evidence="3 6" id="KW-0808">Transferase</keyword>
<accession>A0A0D1XUC3</accession>
<keyword evidence="8" id="KW-1185">Reference proteome</keyword>